<dbReference type="RefSeq" id="WP_221640601.1">
    <property type="nucleotide sequence ID" value="NZ_VFOZ01000002.1"/>
</dbReference>
<dbReference type="Pfam" id="PF08028">
    <property type="entry name" value="Acyl-CoA_dh_2"/>
    <property type="match status" value="1"/>
</dbReference>
<evidence type="ECO:0000259" key="5">
    <source>
        <dbReference type="Pfam" id="PF08028"/>
    </source>
</evidence>
<proteinExistence type="inferred from homology"/>
<keyword evidence="1" id="KW-0560">Oxidoreductase</keyword>
<keyword evidence="7" id="KW-1185">Reference proteome</keyword>
<accession>A0A543BZ51</accession>
<gene>
    <name evidence="6" type="ORF">FB559_7394</name>
</gene>
<feature type="domain" description="Acyl-CoA dehydrogenase/oxidase N-terminal" evidence="4">
    <location>
        <begin position="60"/>
        <end position="125"/>
    </location>
</feature>
<dbReference type="GO" id="GO:0016712">
    <property type="term" value="F:oxidoreductase activity, acting on paired donors, with incorporation or reduction of molecular oxygen, reduced flavin or flavoprotein as one donor, and incorporation of one atom of oxygen"/>
    <property type="evidence" value="ECO:0007669"/>
    <property type="project" value="TreeGrafter"/>
</dbReference>
<organism evidence="6 7">
    <name type="scientific">Actinoallomurus bryophytorum</name>
    <dbReference type="NCBI Taxonomy" id="1490222"/>
    <lineage>
        <taxon>Bacteria</taxon>
        <taxon>Bacillati</taxon>
        <taxon>Actinomycetota</taxon>
        <taxon>Actinomycetes</taxon>
        <taxon>Streptosporangiales</taxon>
        <taxon>Thermomonosporaceae</taxon>
        <taxon>Actinoallomurus</taxon>
    </lineage>
</organism>
<evidence type="ECO:0000313" key="7">
    <source>
        <dbReference type="Proteomes" id="UP000316096"/>
    </source>
</evidence>
<dbReference type="PIRSF" id="PIRSF016578">
    <property type="entry name" value="HsaA"/>
    <property type="match status" value="1"/>
</dbReference>
<dbReference type="Gene3D" id="1.20.140.10">
    <property type="entry name" value="Butyryl-CoA Dehydrogenase, subunit A, domain 3"/>
    <property type="match status" value="1"/>
</dbReference>
<dbReference type="InterPro" id="IPR046373">
    <property type="entry name" value="Acyl-CoA_Oxase/DH_mid-dom_sf"/>
</dbReference>
<dbReference type="InterPro" id="IPR036250">
    <property type="entry name" value="AcylCo_DH-like_C"/>
</dbReference>
<evidence type="ECO:0000256" key="3">
    <source>
        <dbReference type="SAM" id="MobiDB-lite"/>
    </source>
</evidence>
<protein>
    <submittedName>
        <fullName evidence="6">3-hydroxy-9,10-secoandrosta-1,3,5(10)-triene-9, 17-dione monooxygenase</fullName>
    </submittedName>
</protein>
<evidence type="ECO:0000259" key="4">
    <source>
        <dbReference type="Pfam" id="PF02771"/>
    </source>
</evidence>
<sequence>MSETLGDVRGVPVAIGRVDVSTRRDYAEAPRPRGGGAPDQPEDCRVAGDVLESVRELLPVIRERATRTEAERAIPEETVAALVEAGFFAMFRPARNGGSESDPLDFFTAVRLLASACPSTGWVASLLGITPWHVALLEPQACDDVWGTDQNALVTSSYAPTGRLVPADGGYRLSGAWRSAPGAAHCEWIVLGTLMIGPSGDPVDYTAAVVPRSDYTLKDGWNVVGLRGAGGKDVLVRDVFVPSHRIFGAAGRRRLSKVQRGPDATALYRVPFASIHSTALTAPLLGAAEGAYDYHLKRMRRRSKLSHGGRTWSGDGFAPVAVARGAGEIDASILQLDRNLRELMQHALRNERIPVELRLRTRRDQVRGTERAVEAVDLLLKAAGGHGVQNDNPIERAWRDVHTGAAHVVNDVEEGMSLYGRWAYGLGVDDSLILV</sequence>
<dbReference type="Gene3D" id="2.40.110.10">
    <property type="entry name" value="Butyryl-CoA Dehydrogenase, subunit A, domain 2"/>
    <property type="match status" value="1"/>
</dbReference>
<comment type="caution">
    <text evidence="6">The sequence shown here is derived from an EMBL/GenBank/DDBJ whole genome shotgun (WGS) entry which is preliminary data.</text>
</comment>
<dbReference type="GO" id="GO:0033539">
    <property type="term" value="P:fatty acid beta-oxidation using acyl-CoA dehydrogenase"/>
    <property type="evidence" value="ECO:0007669"/>
    <property type="project" value="TreeGrafter"/>
</dbReference>
<dbReference type="EMBL" id="VFOZ01000002">
    <property type="protein sequence ID" value="TQL90101.1"/>
    <property type="molecule type" value="Genomic_DNA"/>
</dbReference>
<dbReference type="GO" id="GO:0003995">
    <property type="term" value="F:acyl-CoA dehydrogenase activity"/>
    <property type="evidence" value="ECO:0007669"/>
    <property type="project" value="TreeGrafter"/>
</dbReference>
<name>A0A543BZ51_9ACTN</name>
<dbReference type="SUPFAM" id="SSF56645">
    <property type="entry name" value="Acyl-CoA dehydrogenase NM domain-like"/>
    <property type="match status" value="1"/>
</dbReference>
<dbReference type="Gene3D" id="1.10.540.10">
    <property type="entry name" value="Acyl-CoA dehydrogenase/oxidase, N-terminal domain"/>
    <property type="match status" value="1"/>
</dbReference>
<reference evidence="6 7" key="1">
    <citation type="submission" date="2019-06" db="EMBL/GenBank/DDBJ databases">
        <title>Sequencing the genomes of 1000 actinobacteria strains.</title>
        <authorList>
            <person name="Klenk H.-P."/>
        </authorList>
    </citation>
    <scope>NUCLEOTIDE SEQUENCE [LARGE SCALE GENOMIC DNA]</scope>
    <source>
        <strain evidence="6 7">DSM 102200</strain>
    </source>
</reference>
<dbReference type="PANTHER" id="PTHR48083">
    <property type="entry name" value="MEDIUM-CHAIN SPECIFIC ACYL-COA DEHYDROGENASE, MITOCHONDRIAL-RELATED"/>
    <property type="match status" value="1"/>
</dbReference>
<dbReference type="GO" id="GO:0005737">
    <property type="term" value="C:cytoplasm"/>
    <property type="evidence" value="ECO:0007669"/>
    <property type="project" value="TreeGrafter"/>
</dbReference>
<dbReference type="AlphaFoldDB" id="A0A543BZ51"/>
<dbReference type="InterPro" id="IPR009100">
    <property type="entry name" value="AcylCoA_DH/oxidase_NM_dom_sf"/>
</dbReference>
<dbReference type="Pfam" id="PF02771">
    <property type="entry name" value="Acyl-CoA_dh_N"/>
    <property type="match status" value="1"/>
</dbReference>
<dbReference type="InterPro" id="IPR013786">
    <property type="entry name" value="AcylCoA_DH/ox_N"/>
</dbReference>
<dbReference type="InterPro" id="IPR050741">
    <property type="entry name" value="Acyl-CoA_dehydrogenase"/>
</dbReference>
<comment type="similarity">
    <text evidence="2">Belongs to the HpaH/HsaA monooxygenase family.</text>
</comment>
<evidence type="ECO:0000256" key="1">
    <source>
        <dbReference type="ARBA" id="ARBA00023002"/>
    </source>
</evidence>
<dbReference type="InterPro" id="IPR037069">
    <property type="entry name" value="AcylCoA_DH/ox_N_sf"/>
</dbReference>
<dbReference type="NCBIfam" id="NF045629">
    <property type="entry name" value="monooxsub_HsaA"/>
    <property type="match status" value="1"/>
</dbReference>
<evidence type="ECO:0000313" key="6">
    <source>
        <dbReference type="EMBL" id="TQL90101.1"/>
    </source>
</evidence>
<dbReference type="SUPFAM" id="SSF47203">
    <property type="entry name" value="Acyl-CoA dehydrogenase C-terminal domain-like"/>
    <property type="match status" value="1"/>
</dbReference>
<keyword evidence="6" id="KW-0503">Monooxygenase</keyword>
<feature type="domain" description="Acyl-CoA dehydrogenase C-terminal" evidence="5">
    <location>
        <begin position="280"/>
        <end position="410"/>
    </location>
</feature>
<dbReference type="InterPro" id="IPR013107">
    <property type="entry name" value="Acyl-CoA_DH_C"/>
</dbReference>
<dbReference type="GO" id="GO:0050660">
    <property type="term" value="F:flavin adenine dinucleotide binding"/>
    <property type="evidence" value="ECO:0007669"/>
    <property type="project" value="InterPro"/>
</dbReference>
<evidence type="ECO:0000256" key="2">
    <source>
        <dbReference type="ARBA" id="ARBA00049661"/>
    </source>
</evidence>
<dbReference type="PANTHER" id="PTHR48083:SF19">
    <property type="entry name" value="FLAVIN-DEPENDENT MONOOXYGENASE, OXYGENASE SUBUNIT HSAA"/>
    <property type="match status" value="1"/>
</dbReference>
<feature type="region of interest" description="Disordered" evidence="3">
    <location>
        <begin position="24"/>
        <end position="43"/>
    </location>
</feature>
<dbReference type="Proteomes" id="UP000316096">
    <property type="component" value="Unassembled WGS sequence"/>
</dbReference>
<dbReference type="InterPro" id="IPR054617">
    <property type="entry name" value="HsaA"/>
</dbReference>